<keyword evidence="3" id="KW-1185">Reference proteome</keyword>
<dbReference type="EMBL" id="JAPFFF010000003">
    <property type="protein sequence ID" value="KAK8893875.1"/>
    <property type="molecule type" value="Genomic_DNA"/>
</dbReference>
<sequence length="960" mass="112628">MTDSKIFSLNELPKKFKESLSLVEKTSAFLRAIYSEFNFRYINTEKIDEKIAENKLIELLNQHKFITIKVMHVSKGKNHEKYANMVICIEKKCLVIESIKTVTIKSILKQTKSFVINSFSNVPEIILNPNDITAQEEIMNFYSSFKSQIKNNKFITYTIEPVVSYLIRRHFCPTNYFDDPSFFEFNSSPNVKIIKRSELFNLSDDLLIKEMEKDKNECYQKYEFQSNEFVRLRELYSNNSVIYYLVFHIKTLYIFAMKTVHISISNSKSYLHEKEFCLQSSSRYFVRCFGLVKNKQKIEGFIYEYMSNGSLLSFMKLNNNKISNFFSWVSLIRVFGGIMFLNHNNYVHRDLKPGNILIDHDFKCHISDYETIKKIYSDSTEMTFDFGSKGYSSPEQMNGGNVSFQTDIFSFGLIMFYLFEKRDMIRLDSNYEHDFIDIIENENLPVMIKMPPDLQNLCKKCIKYKPDDRPSLGEIKLILNKIIKSLYFLDQFFLEEEVQIQKNSKFACIDMEQYKDEIGEYFYENFLFLNSNDLEEQIKIYSDFIKCIYADDSNILYNLGKMNLNVQKDYLKAKKYYKKAVKLNNSNAMTSLGYMYYEGIGCKKSDEKACELFKKAAKQNNKIGQFNYGTICFEGKGVEKNIKKAIKYFERSAKQGYSFAMVSLGYIYRNGLDGNNIDINLAIKYFKESANLNNSFAQNNLGEIYYENKYVPFDHRLAKKYFKLATKQKNSDAFYNLANFYYEGKNGKKKYSKALELFKLAADDNHSNALFKLGKFYYDGEIVEKDYHQAKIYLEKASFLKNADALFLLGDIYLKGLGVEINYIRAIEYFLLSANQNKTLSFFYVANMYEKGLGVEQDLNKAIYYYSKCAEKQETETIFEFTEGYKQKTEFNHYYYLACNILGLIYITEEEYINAELAAKYIAEAGLNEYAFGQNSYGLYLKYYTTSDDIQDNSFLEKSS</sequence>
<dbReference type="SMART" id="SM00220">
    <property type="entry name" value="S_TKc"/>
    <property type="match status" value="1"/>
</dbReference>
<dbReference type="Gene3D" id="3.30.200.20">
    <property type="entry name" value="Phosphorylase Kinase, domain 1"/>
    <property type="match status" value="1"/>
</dbReference>
<dbReference type="InterPro" id="IPR006597">
    <property type="entry name" value="Sel1-like"/>
</dbReference>
<dbReference type="PANTHER" id="PTHR43628">
    <property type="entry name" value="ACTIVATOR OF C KINASE PROTEIN 1-RELATED"/>
    <property type="match status" value="1"/>
</dbReference>
<dbReference type="InterPro" id="IPR011009">
    <property type="entry name" value="Kinase-like_dom_sf"/>
</dbReference>
<evidence type="ECO:0000259" key="1">
    <source>
        <dbReference type="PROSITE" id="PS50011"/>
    </source>
</evidence>
<dbReference type="SUPFAM" id="SSF56112">
    <property type="entry name" value="Protein kinase-like (PK-like)"/>
    <property type="match status" value="1"/>
</dbReference>
<comment type="caution">
    <text evidence="2">The sequence shown here is derived from an EMBL/GenBank/DDBJ whole genome shotgun (WGS) entry which is preliminary data.</text>
</comment>
<dbReference type="InterPro" id="IPR008271">
    <property type="entry name" value="Ser/Thr_kinase_AS"/>
</dbReference>
<dbReference type="SMART" id="SM00671">
    <property type="entry name" value="SEL1"/>
    <property type="match status" value="10"/>
</dbReference>
<dbReference type="CDD" id="cd00180">
    <property type="entry name" value="PKc"/>
    <property type="match status" value="1"/>
</dbReference>
<dbReference type="Pfam" id="PF00069">
    <property type="entry name" value="Pkinase"/>
    <property type="match status" value="1"/>
</dbReference>
<dbReference type="InterPro" id="IPR000719">
    <property type="entry name" value="Prot_kinase_dom"/>
</dbReference>
<evidence type="ECO:0000313" key="3">
    <source>
        <dbReference type="Proteomes" id="UP001470230"/>
    </source>
</evidence>
<dbReference type="Pfam" id="PF08238">
    <property type="entry name" value="Sel1"/>
    <property type="match status" value="9"/>
</dbReference>
<dbReference type="SUPFAM" id="SSF81901">
    <property type="entry name" value="HCP-like"/>
    <property type="match status" value="3"/>
</dbReference>
<protein>
    <submittedName>
        <fullName evidence="2">Ephrin type-A receptor 1</fullName>
    </submittedName>
</protein>
<dbReference type="PANTHER" id="PTHR43628:SF1">
    <property type="entry name" value="CHITIN SYNTHASE REGULATORY FACTOR 2-RELATED"/>
    <property type="match status" value="1"/>
</dbReference>
<evidence type="ECO:0000313" key="2">
    <source>
        <dbReference type="EMBL" id="KAK8893875.1"/>
    </source>
</evidence>
<keyword evidence="2" id="KW-0675">Receptor</keyword>
<feature type="domain" description="Protein kinase" evidence="1">
    <location>
        <begin position="229"/>
        <end position="493"/>
    </location>
</feature>
<dbReference type="PROSITE" id="PS50011">
    <property type="entry name" value="PROTEIN_KINASE_DOM"/>
    <property type="match status" value="1"/>
</dbReference>
<accession>A0ABR2KRY6</accession>
<proteinExistence type="predicted"/>
<reference evidence="2 3" key="1">
    <citation type="submission" date="2024-04" db="EMBL/GenBank/DDBJ databases">
        <title>Tritrichomonas musculus Genome.</title>
        <authorList>
            <person name="Alves-Ferreira E."/>
            <person name="Grigg M."/>
            <person name="Lorenzi H."/>
            <person name="Galac M."/>
        </authorList>
    </citation>
    <scope>NUCLEOTIDE SEQUENCE [LARGE SCALE GENOMIC DNA]</scope>
    <source>
        <strain evidence="2 3">EAF2021</strain>
    </source>
</reference>
<dbReference type="Proteomes" id="UP001470230">
    <property type="component" value="Unassembled WGS sequence"/>
</dbReference>
<dbReference type="Gene3D" id="1.25.40.10">
    <property type="entry name" value="Tetratricopeptide repeat domain"/>
    <property type="match status" value="2"/>
</dbReference>
<dbReference type="Gene3D" id="1.10.510.10">
    <property type="entry name" value="Transferase(Phosphotransferase) domain 1"/>
    <property type="match status" value="1"/>
</dbReference>
<name>A0ABR2KRY6_9EUKA</name>
<dbReference type="InterPro" id="IPR011990">
    <property type="entry name" value="TPR-like_helical_dom_sf"/>
</dbReference>
<dbReference type="InterPro" id="IPR001245">
    <property type="entry name" value="Ser-Thr/Tyr_kinase_cat_dom"/>
</dbReference>
<dbReference type="PRINTS" id="PR00109">
    <property type="entry name" value="TYRKINASE"/>
</dbReference>
<dbReference type="InterPro" id="IPR052945">
    <property type="entry name" value="Mitotic_Regulator"/>
</dbReference>
<organism evidence="2 3">
    <name type="scientific">Tritrichomonas musculus</name>
    <dbReference type="NCBI Taxonomy" id="1915356"/>
    <lineage>
        <taxon>Eukaryota</taxon>
        <taxon>Metamonada</taxon>
        <taxon>Parabasalia</taxon>
        <taxon>Tritrichomonadida</taxon>
        <taxon>Tritrichomonadidae</taxon>
        <taxon>Tritrichomonas</taxon>
    </lineage>
</organism>
<gene>
    <name evidence="2" type="ORF">M9Y10_022304</name>
</gene>
<dbReference type="PROSITE" id="PS00108">
    <property type="entry name" value="PROTEIN_KINASE_ST"/>
    <property type="match status" value="1"/>
</dbReference>